<dbReference type="Proteomes" id="UP001576776">
    <property type="component" value="Unassembled WGS sequence"/>
</dbReference>
<dbReference type="PANTHER" id="PTHR43667:SF2">
    <property type="entry name" value="FATTY ACID C-METHYL TRANSFERASE"/>
    <property type="match status" value="1"/>
</dbReference>
<name>A0ABV4YGH3_9CYAN</name>
<dbReference type="PANTHER" id="PTHR43667">
    <property type="entry name" value="CYCLOPROPANE-FATTY-ACYL-PHOSPHOLIPID SYNTHASE"/>
    <property type="match status" value="1"/>
</dbReference>
<dbReference type="InterPro" id="IPR029063">
    <property type="entry name" value="SAM-dependent_MTases_sf"/>
</dbReference>
<sequence>MMNQKPHLRNWEQLYQEQEVESMPWFNGDLDPDIEKKLTKLNLTKGSVLDIGTGPGTQAIILAERGFQVTATDLSETAIKKAAAKAAEKGLNVNWQQDDILHSKVSGEFDVIIDRGCFHIFPPENRQDYLNVVYSLLKPKGYLLLKCFSYLETREGGPHRFTPEEIREIFSPKLQVVSIEETVYYGNLDPHPLALFNTMQKT</sequence>
<dbReference type="GO" id="GO:0008168">
    <property type="term" value="F:methyltransferase activity"/>
    <property type="evidence" value="ECO:0007669"/>
    <property type="project" value="UniProtKB-KW"/>
</dbReference>
<reference evidence="5 6" key="1">
    <citation type="submission" date="2024-09" db="EMBL/GenBank/DDBJ databases">
        <title>Floridaenema gen nov. (Aerosakkonemataceae, Aerosakkonematales ord. nov., Cyanobacteria) from benthic tropical and subtropical fresh waters, with the description of four new species.</title>
        <authorList>
            <person name="Moretto J.A."/>
            <person name="Berthold D.E."/>
            <person name="Lefler F.W."/>
            <person name="Huang I.-S."/>
            <person name="Laughinghouse H. IV."/>
        </authorList>
    </citation>
    <scope>NUCLEOTIDE SEQUENCE [LARGE SCALE GENOMIC DNA]</scope>
    <source>
        <strain evidence="5 6">BLCC-F154</strain>
    </source>
</reference>
<evidence type="ECO:0000313" key="6">
    <source>
        <dbReference type="Proteomes" id="UP001576776"/>
    </source>
</evidence>
<keyword evidence="1 5" id="KW-0489">Methyltransferase</keyword>
<organism evidence="5 6">
    <name type="scientific">Floridaenema fluviatile BLCC-F154</name>
    <dbReference type="NCBI Taxonomy" id="3153640"/>
    <lineage>
        <taxon>Bacteria</taxon>
        <taxon>Bacillati</taxon>
        <taxon>Cyanobacteriota</taxon>
        <taxon>Cyanophyceae</taxon>
        <taxon>Oscillatoriophycideae</taxon>
        <taxon>Aerosakkonematales</taxon>
        <taxon>Aerosakkonemataceae</taxon>
        <taxon>Floridanema</taxon>
        <taxon>Floridanema fluviatile</taxon>
    </lineage>
</organism>
<dbReference type="Gene3D" id="3.40.50.150">
    <property type="entry name" value="Vaccinia Virus protein VP39"/>
    <property type="match status" value="1"/>
</dbReference>
<evidence type="ECO:0000256" key="3">
    <source>
        <dbReference type="ARBA" id="ARBA00022691"/>
    </source>
</evidence>
<dbReference type="Pfam" id="PF13649">
    <property type="entry name" value="Methyltransf_25"/>
    <property type="match status" value="1"/>
</dbReference>
<evidence type="ECO:0000259" key="4">
    <source>
        <dbReference type="Pfam" id="PF13649"/>
    </source>
</evidence>
<protein>
    <submittedName>
        <fullName evidence="5">Class I SAM-dependent methyltransferase</fullName>
    </submittedName>
</protein>
<dbReference type="InterPro" id="IPR050723">
    <property type="entry name" value="CFA/CMAS"/>
</dbReference>
<accession>A0ABV4YGH3</accession>
<keyword evidence="6" id="KW-1185">Reference proteome</keyword>
<dbReference type="CDD" id="cd02440">
    <property type="entry name" value="AdoMet_MTases"/>
    <property type="match status" value="1"/>
</dbReference>
<dbReference type="InterPro" id="IPR008854">
    <property type="entry name" value="TPMT"/>
</dbReference>
<gene>
    <name evidence="5" type="ORF">ACE1B6_18430</name>
</gene>
<dbReference type="InterPro" id="IPR041698">
    <property type="entry name" value="Methyltransf_25"/>
</dbReference>
<evidence type="ECO:0000313" key="5">
    <source>
        <dbReference type="EMBL" id="MFB2937228.1"/>
    </source>
</evidence>
<dbReference type="EMBL" id="JBHFNS010000070">
    <property type="protein sequence ID" value="MFB2937228.1"/>
    <property type="molecule type" value="Genomic_DNA"/>
</dbReference>
<feature type="domain" description="Methyltransferase" evidence="4">
    <location>
        <begin position="48"/>
        <end position="141"/>
    </location>
</feature>
<evidence type="ECO:0000256" key="2">
    <source>
        <dbReference type="ARBA" id="ARBA00022679"/>
    </source>
</evidence>
<proteinExistence type="predicted"/>
<dbReference type="SUPFAM" id="SSF53335">
    <property type="entry name" value="S-adenosyl-L-methionine-dependent methyltransferases"/>
    <property type="match status" value="1"/>
</dbReference>
<dbReference type="RefSeq" id="WP_413258714.1">
    <property type="nucleotide sequence ID" value="NZ_JBHFNS010000070.1"/>
</dbReference>
<keyword evidence="2" id="KW-0808">Transferase</keyword>
<evidence type="ECO:0000256" key="1">
    <source>
        <dbReference type="ARBA" id="ARBA00022603"/>
    </source>
</evidence>
<dbReference type="GO" id="GO:0032259">
    <property type="term" value="P:methylation"/>
    <property type="evidence" value="ECO:0007669"/>
    <property type="project" value="UniProtKB-KW"/>
</dbReference>
<comment type="caution">
    <text evidence="5">The sequence shown here is derived from an EMBL/GenBank/DDBJ whole genome shotgun (WGS) entry which is preliminary data.</text>
</comment>
<keyword evidence="3" id="KW-0949">S-adenosyl-L-methionine</keyword>
<dbReference type="PROSITE" id="PS51585">
    <property type="entry name" value="SAM_MT_TPMT"/>
    <property type="match status" value="1"/>
</dbReference>